<organism evidence="2">
    <name type="scientific">Brassica oleracea</name>
    <name type="common">Wild cabbage</name>
    <dbReference type="NCBI Taxonomy" id="3712"/>
    <lineage>
        <taxon>Eukaryota</taxon>
        <taxon>Viridiplantae</taxon>
        <taxon>Streptophyta</taxon>
        <taxon>Embryophyta</taxon>
        <taxon>Tracheophyta</taxon>
        <taxon>Spermatophyta</taxon>
        <taxon>Magnoliopsida</taxon>
        <taxon>eudicotyledons</taxon>
        <taxon>Gunneridae</taxon>
        <taxon>Pentapetalae</taxon>
        <taxon>rosids</taxon>
        <taxon>malvids</taxon>
        <taxon>Brassicales</taxon>
        <taxon>Brassicaceae</taxon>
        <taxon>Brassiceae</taxon>
        <taxon>Brassica</taxon>
    </lineage>
</organism>
<sequence length="70" mass="7392">MEPKLTHLCYCFLLFLPLLSQSAIANPSSSPNHSNSINFIVSSCAPRVTLLSASNASRLSPAKSAVTKTG</sequence>
<gene>
    <name evidence="2" type="ORF">BOLC2T10096H</name>
</gene>
<dbReference type="EMBL" id="LR031874">
    <property type="protein sequence ID" value="VDD24337.1"/>
    <property type="molecule type" value="Genomic_DNA"/>
</dbReference>
<accession>A0A3P6CZS7</accession>
<evidence type="ECO:0000313" key="2">
    <source>
        <dbReference type="EMBL" id="VDD24337.1"/>
    </source>
</evidence>
<reference evidence="2" key="1">
    <citation type="submission" date="2018-11" db="EMBL/GenBank/DDBJ databases">
        <authorList>
            <consortium name="Genoscope - CEA"/>
            <person name="William W."/>
        </authorList>
    </citation>
    <scope>NUCLEOTIDE SEQUENCE</scope>
</reference>
<evidence type="ECO:0000256" key="1">
    <source>
        <dbReference type="SAM" id="SignalP"/>
    </source>
</evidence>
<protein>
    <submittedName>
        <fullName evidence="2">Uncharacterized protein</fullName>
    </submittedName>
</protein>
<name>A0A3P6CZS7_BRAOL</name>
<feature type="chain" id="PRO_5017992346" evidence="1">
    <location>
        <begin position="26"/>
        <end position="70"/>
    </location>
</feature>
<keyword evidence="1" id="KW-0732">Signal</keyword>
<feature type="signal peptide" evidence="1">
    <location>
        <begin position="1"/>
        <end position="25"/>
    </location>
</feature>
<dbReference type="AlphaFoldDB" id="A0A3P6CZS7"/>
<proteinExistence type="predicted"/>